<dbReference type="InterPro" id="IPR046865">
    <property type="entry name" value="FapA_b_solenoid"/>
</dbReference>
<evidence type="ECO:0000259" key="2">
    <source>
        <dbReference type="Pfam" id="PF20250"/>
    </source>
</evidence>
<dbReference type="Pfam" id="PF03961">
    <property type="entry name" value="FapA"/>
    <property type="match status" value="1"/>
</dbReference>
<reference evidence="3 4" key="1">
    <citation type="submission" date="2017-07" db="EMBL/GenBank/DDBJ databases">
        <title>Paenibacillus herberti R33 genome sequencing and assembly.</title>
        <authorList>
            <person name="Su W."/>
        </authorList>
    </citation>
    <scope>NUCLEOTIDE SEQUENCE [LARGE SCALE GENOMIC DNA]</scope>
    <source>
        <strain evidence="3 4">R33</strain>
    </source>
</reference>
<accession>A0A229P1N0</accession>
<proteinExistence type="predicted"/>
<dbReference type="RefSeq" id="WP_089523095.1">
    <property type="nucleotide sequence ID" value="NZ_NMUQ01000001.1"/>
</dbReference>
<keyword evidence="1" id="KW-0175">Coiled coil</keyword>
<feature type="coiled-coil region" evidence="1">
    <location>
        <begin position="340"/>
        <end position="367"/>
    </location>
</feature>
<name>A0A229P1N0_9BACL</name>
<dbReference type="PANTHER" id="PTHR38032">
    <property type="entry name" value="POLYMERASE-RELATED"/>
    <property type="match status" value="1"/>
</dbReference>
<evidence type="ECO:0000313" key="4">
    <source>
        <dbReference type="Proteomes" id="UP000215145"/>
    </source>
</evidence>
<sequence>MKEQLDLQQHMKISVSPDKMSGVLQFIRCEENFSCTASELEALLHAFGITYGIKHDVLQSISKDPVAYSLQQTIVAEGLPGKHGKDGRIVYSLEMKQEHKPEENESGQIDFKETKRLLNVQKGQLIARKLPATDGESGKTVIGTEVPGKKGREARIKAGKNIVCNAERTLVYAAIDGLFTITGNDIINVFPVYEVNGDVDYRTGNIDFVGTVVIRGNVLTGFKVRAAGDIRVVGGVEGAELETDGSIEITGGIMAGGKGAVKAGHSVRCSFIQDGFVVAGEDVLVSQSIMHSQVRAGRSVVCSGAKGLIVGGLIQAGESVSARTAGNSMSTATSIEVGVRPELREELKELRKTLKEYSEALEKTDKALVILDQMAAMGTIASDKLALRVKLGATKKKSVQEMEELRERVFDIERSLEDSSIAKVEIRSTVYGGTKVVIGRYTRFIKEPASRVQFRYIEGEIMMSVIQ</sequence>
<comment type="caution">
    <text evidence="3">The sequence shown here is derived from an EMBL/GenBank/DDBJ whole genome shotgun (WGS) entry which is preliminary data.</text>
</comment>
<gene>
    <name evidence="3" type="ORF">CGZ75_04710</name>
</gene>
<dbReference type="Pfam" id="PF20250">
    <property type="entry name" value="FapA_N"/>
    <property type="match status" value="1"/>
</dbReference>
<keyword evidence="4" id="KW-1185">Reference proteome</keyword>
<protein>
    <submittedName>
        <fullName evidence="3">Polymerase</fullName>
    </submittedName>
</protein>
<dbReference type="EMBL" id="NMUQ01000001">
    <property type="protein sequence ID" value="OXM16010.1"/>
    <property type="molecule type" value="Genomic_DNA"/>
</dbReference>
<dbReference type="AlphaFoldDB" id="A0A229P1N0"/>
<dbReference type="OrthoDB" id="9816426at2"/>
<dbReference type="InterPro" id="IPR005646">
    <property type="entry name" value="FapA"/>
</dbReference>
<dbReference type="PANTHER" id="PTHR38032:SF1">
    <property type="entry name" value="RNA-BINDING PROTEIN KHPB N-TERMINAL DOMAIN-CONTAINING PROTEIN"/>
    <property type="match status" value="1"/>
</dbReference>
<organism evidence="3 4">
    <name type="scientific">Paenibacillus herberti</name>
    <dbReference type="NCBI Taxonomy" id="1619309"/>
    <lineage>
        <taxon>Bacteria</taxon>
        <taxon>Bacillati</taxon>
        <taxon>Bacillota</taxon>
        <taxon>Bacilli</taxon>
        <taxon>Bacillales</taxon>
        <taxon>Paenibacillaceae</taxon>
        <taxon>Paenibacillus</taxon>
    </lineage>
</organism>
<dbReference type="InterPro" id="IPR046866">
    <property type="entry name" value="FapA_N"/>
</dbReference>
<evidence type="ECO:0000313" key="3">
    <source>
        <dbReference type="EMBL" id="OXM16010.1"/>
    </source>
</evidence>
<feature type="domain" description="Flagellar Assembly Protein A N-terminal region" evidence="2">
    <location>
        <begin position="12"/>
        <end position="183"/>
    </location>
</feature>
<evidence type="ECO:0000256" key="1">
    <source>
        <dbReference type="SAM" id="Coils"/>
    </source>
</evidence>
<dbReference type="Proteomes" id="UP000215145">
    <property type="component" value="Unassembled WGS sequence"/>
</dbReference>